<dbReference type="EMBL" id="JBAKAX010000006">
    <property type="protein sequence ID" value="MEL0604192.1"/>
    <property type="molecule type" value="Genomic_DNA"/>
</dbReference>
<accession>A0ACC6R322</accession>
<gene>
    <name evidence="1" type="ORF">V6250_08435</name>
</gene>
<proteinExistence type="predicted"/>
<sequence length="289" mass="33056">MVIRTVLVSLTAALTLCACNAQKQNEQLEATASPLYTQVDDDPSWQTVKDSDALRPHHTNTTKGYKGSKVDVNNALVEVGPYANNPIIQDNLAIHTVGHASIRRDQFDRWTRWYQEDGNTQVFRLFKGEENLRNKRENAARIESFSTKDKWAPAQGVWREWAGRFTIIKSAGCALPHMCSIFQAKGNNVDHWSVMIRLDEHGNIWYVPRKEQPEIGNKKYIVAKNMNGKGFDVRVRDNGMDYEVFIDNKKVGYGQWERTEEIGFRWGIYVGRSEVTDDIMLFASGVTMH</sequence>
<reference evidence="1" key="1">
    <citation type="submission" date="2024-02" db="EMBL/GenBank/DDBJ databases">
        <title>Bacteria isolated from the canopy kelp, Nereocystis luetkeana.</title>
        <authorList>
            <person name="Pfister C.A."/>
            <person name="Younker I.T."/>
            <person name="Light S.H."/>
        </authorList>
    </citation>
    <scope>NUCLEOTIDE SEQUENCE</scope>
    <source>
        <strain evidence="1">TN.2.01</strain>
    </source>
</reference>
<organism evidence="1 2">
    <name type="scientific">Pseudoalteromonas undina</name>
    <dbReference type="NCBI Taxonomy" id="43660"/>
    <lineage>
        <taxon>Bacteria</taxon>
        <taxon>Pseudomonadati</taxon>
        <taxon>Pseudomonadota</taxon>
        <taxon>Gammaproteobacteria</taxon>
        <taxon>Alteromonadales</taxon>
        <taxon>Pseudoalteromonadaceae</taxon>
        <taxon>Pseudoalteromonas</taxon>
    </lineage>
</organism>
<evidence type="ECO:0000313" key="1">
    <source>
        <dbReference type="EMBL" id="MEL0604192.1"/>
    </source>
</evidence>
<comment type="caution">
    <text evidence="1">The sequence shown here is derived from an EMBL/GenBank/DDBJ whole genome shotgun (WGS) entry which is preliminary data.</text>
</comment>
<protein>
    <submittedName>
        <fullName evidence="1">Uncharacterized protein</fullName>
    </submittedName>
</protein>
<evidence type="ECO:0000313" key="2">
    <source>
        <dbReference type="Proteomes" id="UP001374952"/>
    </source>
</evidence>
<keyword evidence="2" id="KW-1185">Reference proteome</keyword>
<dbReference type="Proteomes" id="UP001374952">
    <property type="component" value="Unassembled WGS sequence"/>
</dbReference>
<name>A0ACC6R322_9GAMM</name>